<protein>
    <submittedName>
        <fullName evidence="1">Uncharacterized protein</fullName>
    </submittedName>
</protein>
<gene>
    <name evidence="1" type="ORF">AMQ22_01279</name>
</gene>
<name>A0A150J361_9EURY</name>
<sequence>MAEPVVKCYEEGDVVELTTLNPIDLGIVDAGDTGDPVQVNIWNNKGGSSDVSKMENVRLTTVTKNGYNSGDTIANGKDAVEQRYVGVKSLTNEDENYTQVGGATTKVLGDIRGDLLVAPGKPTGVVGHASGGKVRPGTYYGVIAAVDETGETLKGTESDAVVVSPMLEQTTEDTDSETLDTTTNTRLSQKFVASQDYINGVVFKEKTGGTLVGTIRVETDNAGNPSGTLAHASLEITGVTLTANALNYIFFAAQGTVTIGTTYHIVFIVTGGSGILRGTTTGTANQAKYYDGSWHDSAIENMVYKIISNNQITWTWSAVTNAQSYKVFRTISRGSYGASSLVGSPVAATLVDVIETPTTGQPKGTATVTRGHKHEVDMVLVVPTNAQSGAVDMNTRVLYQFQ</sequence>
<dbReference type="AlphaFoldDB" id="A0A150J361"/>
<evidence type="ECO:0000313" key="2">
    <source>
        <dbReference type="Proteomes" id="UP000075398"/>
    </source>
</evidence>
<reference evidence="1 2" key="1">
    <citation type="journal article" date="2016" name="ISME J.">
        <title>Chasing the elusive Euryarchaeota class WSA2: genomes reveal a uniquely fastidious methyl-reducing methanogen.</title>
        <authorList>
            <person name="Nobu M.K."/>
            <person name="Narihiro T."/>
            <person name="Kuroda K."/>
            <person name="Mei R."/>
            <person name="Liu W.T."/>
        </authorList>
    </citation>
    <scope>NUCLEOTIDE SEQUENCE [LARGE SCALE GENOMIC DNA]</scope>
    <source>
        <strain evidence="1">U1lsi0528_Bin055</strain>
    </source>
</reference>
<proteinExistence type="predicted"/>
<accession>A0A150J361</accession>
<organism evidence="1 2">
    <name type="scientific">Candidatus Methanofastidiosum methylothiophilum</name>
    <dbReference type="NCBI Taxonomy" id="1705564"/>
    <lineage>
        <taxon>Archaea</taxon>
        <taxon>Methanobacteriati</taxon>
        <taxon>Methanobacteriota</taxon>
        <taxon>Stenosarchaea group</taxon>
        <taxon>Candidatus Methanofastidiosia</taxon>
        <taxon>Candidatus Methanofastidiosales</taxon>
        <taxon>Candidatus Methanofastidiosaceae</taxon>
        <taxon>Candidatus Methanofastidiosum</taxon>
    </lineage>
</organism>
<comment type="caution">
    <text evidence="1">The sequence shown here is derived from an EMBL/GenBank/DDBJ whole genome shotgun (WGS) entry which is preliminary data.</text>
</comment>
<evidence type="ECO:0000313" key="1">
    <source>
        <dbReference type="EMBL" id="KYC51588.1"/>
    </source>
</evidence>
<dbReference type="Proteomes" id="UP000075398">
    <property type="component" value="Unassembled WGS sequence"/>
</dbReference>
<dbReference type="EMBL" id="LNGC01000055">
    <property type="protein sequence ID" value="KYC51588.1"/>
    <property type="molecule type" value="Genomic_DNA"/>
</dbReference>